<comment type="caution">
    <text evidence="3">The sequence shown here is derived from an EMBL/GenBank/DDBJ whole genome shotgun (WGS) entry which is preliminary data.</text>
</comment>
<dbReference type="SUPFAM" id="SSF46626">
    <property type="entry name" value="Cytochrome c"/>
    <property type="match status" value="1"/>
</dbReference>
<dbReference type="Pfam" id="PF06181">
    <property type="entry name" value="Urate_ox_N"/>
    <property type="match status" value="1"/>
</dbReference>
<keyword evidence="1" id="KW-1133">Transmembrane helix</keyword>
<dbReference type="EMBL" id="JAEDAO010000001">
    <property type="protein sequence ID" value="MBK0391854.1"/>
    <property type="molecule type" value="Genomic_DNA"/>
</dbReference>
<feature type="domain" description="Urate oxidase N-terminal" evidence="2">
    <location>
        <begin position="3"/>
        <end position="306"/>
    </location>
</feature>
<feature type="transmembrane region" description="Helical" evidence="1">
    <location>
        <begin position="182"/>
        <end position="202"/>
    </location>
</feature>
<keyword evidence="4" id="KW-1185">Reference proteome</keyword>
<dbReference type="InterPro" id="IPR036909">
    <property type="entry name" value="Cyt_c-like_dom_sf"/>
</dbReference>
<feature type="transmembrane region" description="Helical" evidence="1">
    <location>
        <begin position="12"/>
        <end position="33"/>
    </location>
</feature>
<evidence type="ECO:0000259" key="2">
    <source>
        <dbReference type="Pfam" id="PF06181"/>
    </source>
</evidence>
<dbReference type="Proteomes" id="UP000617041">
    <property type="component" value="Unassembled WGS sequence"/>
</dbReference>
<dbReference type="RefSeq" id="WP_200786699.1">
    <property type="nucleotide sequence ID" value="NZ_JAEDAO010000001.1"/>
</dbReference>
<keyword evidence="1" id="KW-0472">Membrane</keyword>
<dbReference type="AlphaFoldDB" id="A0A934UPS0"/>
<dbReference type="InterPro" id="IPR010389">
    <property type="entry name" value="Urate_ox_N"/>
</dbReference>
<dbReference type="GO" id="GO:0020037">
    <property type="term" value="F:heme binding"/>
    <property type="evidence" value="ECO:0007669"/>
    <property type="project" value="InterPro"/>
</dbReference>
<feature type="transmembrane region" description="Helical" evidence="1">
    <location>
        <begin position="258"/>
        <end position="277"/>
    </location>
</feature>
<organism evidence="3 4">
    <name type="scientific">Ramlibacter algicola</name>
    <dbReference type="NCBI Taxonomy" id="2795217"/>
    <lineage>
        <taxon>Bacteria</taxon>
        <taxon>Pseudomonadati</taxon>
        <taxon>Pseudomonadota</taxon>
        <taxon>Betaproteobacteria</taxon>
        <taxon>Burkholderiales</taxon>
        <taxon>Comamonadaceae</taxon>
        <taxon>Ramlibacter</taxon>
    </lineage>
</organism>
<feature type="transmembrane region" description="Helical" evidence="1">
    <location>
        <begin position="289"/>
        <end position="308"/>
    </location>
</feature>
<reference evidence="3" key="1">
    <citation type="submission" date="2020-12" db="EMBL/GenBank/DDBJ databases">
        <title>Ramlibacter sp. nov., isolated from a freshwater alga, Cryptomonas.</title>
        <authorList>
            <person name="Kim H.M."/>
            <person name="Jeon C.O."/>
        </authorList>
    </citation>
    <scope>NUCLEOTIDE SEQUENCE</scope>
    <source>
        <strain evidence="3">CrO1</strain>
    </source>
</reference>
<keyword evidence="1" id="KW-0812">Transmembrane</keyword>
<feature type="transmembrane region" description="Helical" evidence="1">
    <location>
        <begin position="118"/>
        <end position="138"/>
    </location>
</feature>
<evidence type="ECO:0000313" key="4">
    <source>
        <dbReference type="Proteomes" id="UP000617041"/>
    </source>
</evidence>
<feature type="transmembrane region" description="Helical" evidence="1">
    <location>
        <begin position="158"/>
        <end position="176"/>
    </location>
</feature>
<proteinExistence type="predicted"/>
<feature type="transmembrane region" description="Helical" evidence="1">
    <location>
        <begin position="88"/>
        <end position="106"/>
    </location>
</feature>
<evidence type="ECO:0000313" key="3">
    <source>
        <dbReference type="EMBL" id="MBK0391854.1"/>
    </source>
</evidence>
<accession>A0A934UPS0</accession>
<dbReference type="GO" id="GO:0009055">
    <property type="term" value="F:electron transfer activity"/>
    <property type="evidence" value="ECO:0007669"/>
    <property type="project" value="InterPro"/>
</dbReference>
<name>A0A934UPS0_9BURK</name>
<feature type="transmembrane region" description="Helical" evidence="1">
    <location>
        <begin position="233"/>
        <end position="252"/>
    </location>
</feature>
<evidence type="ECO:0000256" key="1">
    <source>
        <dbReference type="SAM" id="Phobius"/>
    </source>
</evidence>
<sequence length="400" mass="44300">MDAYFLDWANLLLRWLHVITAIAWVGSSFYFVFLDSSLTPPKDEALKQQGVSGELWAVHGGGFYHPVKFALAPPKLPEHLHWFYWESYWTWMSGFGLLTVSYLWNAGTYLVDKSLVDWPPAAAVGTAIGMLVVFWLLYDGACRLFGDREDSDDRIVGVLVALLVVATAYVACRLFPGRAAFLLVGATIATSMTANVGMWIIPGQRKMVAALREGQPVDPIHGRRGKQRSVHNTYFTLPVLLAMLSNHYSFLWSHPRNWIVLVLLMAAGAAIRQFFVLRHGWKLGRNPNPVPYAIGGAVVIAAVAAWLVPAPQPAQADAPKQVGYAQVRTIVEQRCALCHGAQVQMKNVRLDTPEGLKQHAPAVYQQAVIARLMPLNNATGITEAERATIGQWFRDGAKVE</sequence>
<gene>
    <name evidence="3" type="ORF">I8E28_04575</name>
</gene>
<protein>
    <submittedName>
        <fullName evidence="3">Urate hydroxylase PuuD</fullName>
    </submittedName>
</protein>